<dbReference type="RefSeq" id="WP_315997274.1">
    <property type="nucleotide sequence ID" value="NZ_JAWDJT010000002.1"/>
</dbReference>
<accession>A0ABU3TEJ1</accession>
<evidence type="ECO:0000313" key="1">
    <source>
        <dbReference type="EMBL" id="MDU0369784.1"/>
    </source>
</evidence>
<name>A0ABU3TEJ1_9BACT</name>
<comment type="caution">
    <text evidence="1">The sequence shown here is derived from an EMBL/GenBank/DDBJ whole genome shotgun (WGS) entry which is preliminary data.</text>
</comment>
<evidence type="ECO:0000313" key="2">
    <source>
        <dbReference type="Proteomes" id="UP001250698"/>
    </source>
</evidence>
<reference evidence="1 2" key="1">
    <citation type="submission" date="2023-10" db="EMBL/GenBank/DDBJ databases">
        <title>Hymenobacter endophyticus sp. nov., an isolate from the leaf tissues of wheat.</title>
        <authorList>
            <person name="Dai Y."/>
        </authorList>
    </citation>
    <scope>NUCLEOTIDE SEQUENCE [LARGE SCALE GENOMIC DNA]</scope>
    <source>
        <strain evidence="1 2">ZK17L-C2</strain>
    </source>
</reference>
<proteinExistence type="predicted"/>
<dbReference type="Proteomes" id="UP001250698">
    <property type="component" value="Unassembled WGS sequence"/>
</dbReference>
<sequence length="136" mass="15573">MRTVIRRYYGNVRSANPFQAGWSQLRDQYESSHGMLRMVPFSAHIGEIWHNEVLQIGFDAQDVVIRNNMGLSSLVRTPYSHIELLQPPEAFQATRLSETEYTPGLFQVGMVEVGLDAYWTEQFLQRMAAADTTANF</sequence>
<gene>
    <name evidence="1" type="ORF">ROI90_05205</name>
</gene>
<organism evidence="1 2">
    <name type="scientific">Hymenobacter endophyticus</name>
    <dbReference type="NCBI Taxonomy" id="3076335"/>
    <lineage>
        <taxon>Bacteria</taxon>
        <taxon>Pseudomonadati</taxon>
        <taxon>Bacteroidota</taxon>
        <taxon>Cytophagia</taxon>
        <taxon>Cytophagales</taxon>
        <taxon>Hymenobacteraceae</taxon>
        <taxon>Hymenobacter</taxon>
    </lineage>
</organism>
<dbReference type="EMBL" id="JAWDJT010000002">
    <property type="protein sequence ID" value="MDU0369784.1"/>
    <property type="molecule type" value="Genomic_DNA"/>
</dbReference>
<protein>
    <submittedName>
        <fullName evidence="1">Uncharacterized protein</fullName>
    </submittedName>
</protein>
<keyword evidence="2" id="KW-1185">Reference proteome</keyword>